<keyword evidence="1" id="KW-0812">Transmembrane</keyword>
<sequence>MQTHQDKIRVFWESAVFSETHLRITFSSEGPHLSYMSIYGGFGYCKFGRSKYACPSGRPATLLIPDLSQNPENISGFPKIWFGISLQIPVPKNFSLGFGILVSVWYLGPFFHLLSNLGFALQPLFGLWSSFF</sequence>
<dbReference type="EMBL" id="RDQH01000337">
    <property type="protein sequence ID" value="RXH85064.1"/>
    <property type="molecule type" value="Genomic_DNA"/>
</dbReference>
<keyword evidence="1" id="KW-0472">Membrane</keyword>
<dbReference type="AlphaFoldDB" id="A0A498IS92"/>
<evidence type="ECO:0000313" key="3">
    <source>
        <dbReference type="Proteomes" id="UP000290289"/>
    </source>
</evidence>
<reference evidence="2 3" key="1">
    <citation type="submission" date="2018-10" db="EMBL/GenBank/DDBJ databases">
        <title>A high-quality apple genome assembly.</title>
        <authorList>
            <person name="Hu J."/>
        </authorList>
    </citation>
    <scope>NUCLEOTIDE SEQUENCE [LARGE SCALE GENOMIC DNA]</scope>
    <source>
        <strain evidence="3">cv. HFTH1</strain>
        <tissue evidence="2">Young leaf</tissue>
    </source>
</reference>
<dbReference type="STRING" id="3750.A0A498IS92"/>
<dbReference type="Proteomes" id="UP000290289">
    <property type="component" value="Chromosome 11"/>
</dbReference>
<protein>
    <submittedName>
        <fullName evidence="2">Uncharacterized protein</fullName>
    </submittedName>
</protein>
<gene>
    <name evidence="2" type="ORF">DVH24_041832</name>
</gene>
<evidence type="ECO:0000256" key="1">
    <source>
        <dbReference type="SAM" id="Phobius"/>
    </source>
</evidence>
<proteinExistence type="predicted"/>
<feature type="transmembrane region" description="Helical" evidence="1">
    <location>
        <begin position="94"/>
        <end position="114"/>
    </location>
</feature>
<accession>A0A498IS92</accession>
<keyword evidence="1" id="KW-1133">Transmembrane helix</keyword>
<comment type="caution">
    <text evidence="2">The sequence shown here is derived from an EMBL/GenBank/DDBJ whole genome shotgun (WGS) entry which is preliminary data.</text>
</comment>
<evidence type="ECO:0000313" key="2">
    <source>
        <dbReference type="EMBL" id="RXH85064.1"/>
    </source>
</evidence>
<keyword evidence="3" id="KW-1185">Reference proteome</keyword>
<name>A0A498IS92_MALDO</name>
<organism evidence="2 3">
    <name type="scientific">Malus domestica</name>
    <name type="common">Apple</name>
    <name type="synonym">Pyrus malus</name>
    <dbReference type="NCBI Taxonomy" id="3750"/>
    <lineage>
        <taxon>Eukaryota</taxon>
        <taxon>Viridiplantae</taxon>
        <taxon>Streptophyta</taxon>
        <taxon>Embryophyta</taxon>
        <taxon>Tracheophyta</taxon>
        <taxon>Spermatophyta</taxon>
        <taxon>Magnoliopsida</taxon>
        <taxon>eudicotyledons</taxon>
        <taxon>Gunneridae</taxon>
        <taxon>Pentapetalae</taxon>
        <taxon>rosids</taxon>
        <taxon>fabids</taxon>
        <taxon>Rosales</taxon>
        <taxon>Rosaceae</taxon>
        <taxon>Amygdaloideae</taxon>
        <taxon>Maleae</taxon>
        <taxon>Malus</taxon>
    </lineage>
</organism>